<keyword evidence="3" id="KW-1185">Reference proteome</keyword>
<organism evidence="2 3">
    <name type="scientific">Cryomyces antarcticus</name>
    <dbReference type="NCBI Taxonomy" id="329879"/>
    <lineage>
        <taxon>Eukaryota</taxon>
        <taxon>Fungi</taxon>
        <taxon>Dikarya</taxon>
        <taxon>Ascomycota</taxon>
        <taxon>Pezizomycotina</taxon>
        <taxon>Dothideomycetes</taxon>
        <taxon>Dothideomycetes incertae sedis</taxon>
        <taxon>Cryomyces</taxon>
    </lineage>
</organism>
<evidence type="ECO:0000313" key="3">
    <source>
        <dbReference type="Proteomes" id="UP001357485"/>
    </source>
</evidence>
<dbReference type="Gene3D" id="3.40.30.10">
    <property type="entry name" value="Glutaredoxin"/>
    <property type="match status" value="1"/>
</dbReference>
<accession>A0ABR0LWQ0</accession>
<protein>
    <recommendedName>
        <fullName evidence="1">DSBA-like thioredoxin domain-containing protein</fullName>
    </recommendedName>
</protein>
<dbReference type="InterPro" id="IPR001853">
    <property type="entry name" value="DSBA-like_thioredoxin_dom"/>
</dbReference>
<dbReference type="EMBL" id="JAVRRA010009095">
    <property type="protein sequence ID" value="KAK5252217.1"/>
    <property type="molecule type" value="Genomic_DNA"/>
</dbReference>
<proteinExistence type="predicted"/>
<sequence length="138" mass="15578">MARPKLTLYLDTVSPFAYMAFWVTRHSSVFKGCDTTYVPIFLGGVMKACGNTPPIKIKNKDKWIDIERLRWASSFRIPMAATMPDGFPPLTLSCQRALCALLLAVPEAQAQEKLTAAFDALYHAFWVERRPIQTPEVL</sequence>
<reference evidence="2 3" key="1">
    <citation type="submission" date="2023-08" db="EMBL/GenBank/DDBJ databases">
        <title>Black Yeasts Isolated from many extreme environments.</title>
        <authorList>
            <person name="Coleine C."/>
            <person name="Stajich J.E."/>
            <person name="Selbmann L."/>
        </authorList>
    </citation>
    <scope>NUCLEOTIDE SEQUENCE [LARGE SCALE GENOMIC DNA]</scope>
    <source>
        <strain evidence="2 3">CCFEE 536</strain>
    </source>
</reference>
<dbReference type="SUPFAM" id="SSF52833">
    <property type="entry name" value="Thioredoxin-like"/>
    <property type="match status" value="1"/>
</dbReference>
<dbReference type="PANTHER" id="PTHR42943:SF2">
    <property type="entry name" value="GLUTATHIONE S-TRANSFERASE KAPPA 1"/>
    <property type="match status" value="1"/>
</dbReference>
<feature type="domain" description="DSBA-like thioredoxin" evidence="1">
    <location>
        <begin position="6"/>
        <end position="137"/>
    </location>
</feature>
<evidence type="ECO:0000313" key="2">
    <source>
        <dbReference type="EMBL" id="KAK5252217.1"/>
    </source>
</evidence>
<dbReference type="InterPro" id="IPR051924">
    <property type="entry name" value="GST_Kappa/NadH"/>
</dbReference>
<dbReference type="Pfam" id="PF01323">
    <property type="entry name" value="DSBA"/>
    <property type="match status" value="1"/>
</dbReference>
<dbReference type="InterPro" id="IPR036249">
    <property type="entry name" value="Thioredoxin-like_sf"/>
</dbReference>
<dbReference type="Proteomes" id="UP001357485">
    <property type="component" value="Unassembled WGS sequence"/>
</dbReference>
<name>A0ABR0LWQ0_9PEZI</name>
<comment type="caution">
    <text evidence="2">The sequence shown here is derived from an EMBL/GenBank/DDBJ whole genome shotgun (WGS) entry which is preliminary data.</text>
</comment>
<feature type="non-terminal residue" evidence="2">
    <location>
        <position position="138"/>
    </location>
</feature>
<gene>
    <name evidence="2" type="ORF">LTR16_005486</name>
</gene>
<evidence type="ECO:0000259" key="1">
    <source>
        <dbReference type="Pfam" id="PF01323"/>
    </source>
</evidence>
<dbReference type="PANTHER" id="PTHR42943">
    <property type="entry name" value="GLUTATHIONE S-TRANSFERASE KAPPA"/>
    <property type="match status" value="1"/>
</dbReference>